<keyword evidence="2" id="KW-0496">Mitochondrion</keyword>
<geneLocation type="mitochondrion" evidence="2"/>
<evidence type="ECO:0000256" key="1">
    <source>
        <dbReference type="SAM" id="MobiDB-lite"/>
    </source>
</evidence>
<evidence type="ECO:0000313" key="2">
    <source>
        <dbReference type="EMBL" id="AAA32004.2"/>
    </source>
</evidence>
<dbReference type="EMBL" id="M28703">
    <property type="protein sequence ID" value="AAA32004.2"/>
    <property type="molecule type" value="Genomic_DNA"/>
</dbReference>
<organism evidence="2">
    <name type="scientific">Podospora anserina</name>
    <name type="common">Pleurage anserina</name>
    <dbReference type="NCBI Taxonomy" id="2587412"/>
    <lineage>
        <taxon>Eukaryota</taxon>
        <taxon>Fungi</taxon>
        <taxon>Dikarya</taxon>
        <taxon>Ascomycota</taxon>
        <taxon>Pezizomycotina</taxon>
        <taxon>Sordariomycetes</taxon>
        <taxon>Sordariomycetidae</taxon>
        <taxon>Sordariales</taxon>
        <taxon>Podosporaceae</taxon>
        <taxon>Podospora</taxon>
    </lineage>
</organism>
<feature type="region of interest" description="Disordered" evidence="1">
    <location>
        <begin position="1"/>
        <end position="37"/>
    </location>
</feature>
<name>Q35361_PODAS</name>
<dbReference type="AlphaFoldDB" id="Q35361"/>
<feature type="compositionally biased region" description="Gly residues" evidence="1">
    <location>
        <begin position="1"/>
        <end position="31"/>
    </location>
</feature>
<sequence length="73" mass="7417">MGKGSGSGFWGGGFGGEGSSGGDGDGNGNGNGDPNISSGSTAAKFISELVNKWPKLFILFNYILENIADIINF</sequence>
<accession>Q35361</accession>
<reference evidence="2" key="1">
    <citation type="journal article" date="1988" name="Gene">
        <title>Senescence in Podospora anserina: a possible role for nucleic acid interacting proteins suggested by the sequence analysis of a mitochondrial DNA region specifically amplified in senescent cultures.</title>
        <authorList>
            <person name="Vierny-Jamet C."/>
        </authorList>
    </citation>
    <scope>NUCLEOTIDE SEQUENCE</scope>
</reference>
<protein>
    <submittedName>
        <fullName evidence="2">Uncharacterized protein</fullName>
    </submittedName>
</protein>
<proteinExistence type="predicted"/>
<dbReference type="PIR" id="JS0107">
    <property type="entry name" value="JS0107"/>
</dbReference>